<dbReference type="AlphaFoldDB" id="A0A090LH38"/>
<dbReference type="CTD" id="36379150"/>
<accession>A0A090LH38</accession>
<dbReference type="RefSeq" id="XP_024505985.1">
    <property type="nucleotide sequence ID" value="XM_024652405.1"/>
</dbReference>
<gene>
    <name evidence="2 4 5" type="ORF">SRAE_2000145100</name>
</gene>
<feature type="coiled-coil region" evidence="1">
    <location>
        <begin position="180"/>
        <end position="243"/>
    </location>
</feature>
<evidence type="ECO:0000313" key="2">
    <source>
        <dbReference type="EMBL" id="CEF66785.1"/>
    </source>
</evidence>
<sequence length="244" mass="29424">MPSIKKHTKIQEKNHENQINDPSFYLEEKVIKKLDNVVITNRRQSQRIEDMTYYKKLGEEYYNLYLEIITEKEKRNKIEMSFIEESTNKMIEIINNKISVIEKYNNHEKESNVFSKLDDNSFVDYEFPLQLTKEKMLKIHDMFILDYNKTIVTFNNHLENLKFDEDVIGSEYWQIIQKRLNELTISIDEERKQLEKEKLELEESISTLNIKIEKEEIRQLAKKKVLESQKLKLLEELNNLSSHN</sequence>
<protein>
    <submittedName>
        <fullName evidence="2 4">Uncharacterized protein</fullName>
    </submittedName>
</protein>
<evidence type="ECO:0000313" key="3">
    <source>
        <dbReference type="Proteomes" id="UP000035682"/>
    </source>
</evidence>
<evidence type="ECO:0000313" key="4">
    <source>
        <dbReference type="WBParaSite" id="SRAE_2000145100.1"/>
    </source>
</evidence>
<dbReference type="GeneID" id="36379150"/>
<evidence type="ECO:0000256" key="1">
    <source>
        <dbReference type="SAM" id="Coils"/>
    </source>
</evidence>
<dbReference type="WormBase" id="SRAE_2000145100">
    <property type="protein sequence ID" value="SRP08266"/>
    <property type="gene ID" value="WBGene00261656"/>
</dbReference>
<dbReference type="EMBL" id="LN609529">
    <property type="protein sequence ID" value="CEF66785.1"/>
    <property type="molecule type" value="Genomic_DNA"/>
</dbReference>
<reference evidence="2 3" key="1">
    <citation type="submission" date="2014-09" db="EMBL/GenBank/DDBJ databases">
        <authorList>
            <person name="Martin A.A."/>
        </authorList>
    </citation>
    <scope>NUCLEOTIDE SEQUENCE</scope>
    <source>
        <strain evidence="3">ED321</strain>
        <strain evidence="2">ED321 Heterogonic</strain>
    </source>
</reference>
<proteinExistence type="predicted"/>
<evidence type="ECO:0000313" key="5">
    <source>
        <dbReference type="WormBase" id="SRAE_2000145100"/>
    </source>
</evidence>
<dbReference type="Proteomes" id="UP000035682">
    <property type="component" value="Unplaced"/>
</dbReference>
<keyword evidence="1" id="KW-0175">Coiled coil</keyword>
<dbReference type="WBParaSite" id="SRAE_2000145100.1">
    <property type="protein sequence ID" value="SRAE_2000145100.1"/>
    <property type="gene ID" value="WBGene00261656"/>
</dbReference>
<name>A0A090LH38_STRRB</name>
<keyword evidence="3" id="KW-1185">Reference proteome</keyword>
<organism evidence="2">
    <name type="scientific">Strongyloides ratti</name>
    <name type="common">Parasitic roundworm</name>
    <dbReference type="NCBI Taxonomy" id="34506"/>
    <lineage>
        <taxon>Eukaryota</taxon>
        <taxon>Metazoa</taxon>
        <taxon>Ecdysozoa</taxon>
        <taxon>Nematoda</taxon>
        <taxon>Chromadorea</taxon>
        <taxon>Rhabditida</taxon>
        <taxon>Tylenchina</taxon>
        <taxon>Panagrolaimomorpha</taxon>
        <taxon>Strongyloidoidea</taxon>
        <taxon>Strongyloididae</taxon>
        <taxon>Strongyloides</taxon>
    </lineage>
</organism>
<reference evidence="4" key="2">
    <citation type="submission" date="2020-12" db="UniProtKB">
        <authorList>
            <consortium name="WormBaseParasite"/>
        </authorList>
    </citation>
    <scope>IDENTIFICATION</scope>
</reference>